<evidence type="ECO:0008006" key="3">
    <source>
        <dbReference type="Google" id="ProtNLM"/>
    </source>
</evidence>
<name>A0AAD5UUQ6_9APHY</name>
<comment type="caution">
    <text evidence="1">The sequence shown here is derived from an EMBL/GenBank/DDBJ whole genome shotgun (WGS) entry which is preliminary data.</text>
</comment>
<keyword evidence="2" id="KW-1185">Reference proteome</keyword>
<proteinExistence type="predicted"/>
<dbReference type="Proteomes" id="UP001212997">
    <property type="component" value="Unassembled WGS sequence"/>
</dbReference>
<sequence length="388" mass="44900">MDPIDEFDSVITNPLLRELLRQADESLRAHPPELNLQPEEIFWRDHQVWLQEQGYMLRSRYHPDWVPLSLSLDKNDINKPLDAYTPNRPHLLDAQKISTGQFVMLKKILRSEHPHEVSIHTHLTTGGLASHPQNHCAPLYDVLQSPYDNDVVFLVLPVYRMFNDPPFQTVGEIVEFFRQIFESQVYSPMPRSSSVGCLMVTLRGTSDQILPGIAACDVIDAAWTPVLAKHYTRTQTPVKYYFIDYGISCRFDPEDPEPRAIPIRAGDKTAPELSSTPVVPIDPFPTDVYYIGNLIRADILTSYRGLDFIKPLVVDMVQIDPKKRPNMDEVVERFKRIRHGLPWWKLRARLRYQGEAAHPWLSFTLNICHFFHFVHDIFMFRSAVPTCK</sequence>
<gene>
    <name evidence="1" type="ORF">NLI96_g9839</name>
</gene>
<dbReference type="SUPFAM" id="SSF56112">
    <property type="entry name" value="Protein kinase-like (PK-like)"/>
    <property type="match status" value="1"/>
</dbReference>
<dbReference type="EMBL" id="JANAWD010000521">
    <property type="protein sequence ID" value="KAJ3478318.1"/>
    <property type="molecule type" value="Genomic_DNA"/>
</dbReference>
<dbReference type="AlphaFoldDB" id="A0AAD5UUQ6"/>
<evidence type="ECO:0000313" key="2">
    <source>
        <dbReference type="Proteomes" id="UP001212997"/>
    </source>
</evidence>
<accession>A0AAD5UUQ6</accession>
<protein>
    <recommendedName>
        <fullName evidence="3">Protein kinase domain-containing protein</fullName>
    </recommendedName>
</protein>
<evidence type="ECO:0000313" key="1">
    <source>
        <dbReference type="EMBL" id="KAJ3478318.1"/>
    </source>
</evidence>
<reference evidence="1" key="1">
    <citation type="submission" date="2022-07" db="EMBL/GenBank/DDBJ databases">
        <title>Genome Sequence of Physisporinus lineatus.</title>
        <authorList>
            <person name="Buettner E."/>
        </authorList>
    </citation>
    <scope>NUCLEOTIDE SEQUENCE</scope>
    <source>
        <strain evidence="1">VT162</strain>
    </source>
</reference>
<organism evidence="1 2">
    <name type="scientific">Meripilus lineatus</name>
    <dbReference type="NCBI Taxonomy" id="2056292"/>
    <lineage>
        <taxon>Eukaryota</taxon>
        <taxon>Fungi</taxon>
        <taxon>Dikarya</taxon>
        <taxon>Basidiomycota</taxon>
        <taxon>Agaricomycotina</taxon>
        <taxon>Agaricomycetes</taxon>
        <taxon>Polyporales</taxon>
        <taxon>Meripilaceae</taxon>
        <taxon>Meripilus</taxon>
    </lineage>
</organism>
<dbReference type="InterPro" id="IPR011009">
    <property type="entry name" value="Kinase-like_dom_sf"/>
</dbReference>